<dbReference type="RefSeq" id="WP_279536005.1">
    <property type="nucleotide sequence ID" value="NZ_VNHW01000004.1"/>
</dbReference>
<name>A0A5S5CXA9_9ACTN</name>
<comment type="caution">
    <text evidence="1">The sequence shown here is derived from an EMBL/GenBank/DDBJ whole genome shotgun (WGS) entry which is preliminary data.</text>
</comment>
<dbReference type="EMBL" id="VNHW01000004">
    <property type="protein sequence ID" value="TYP88441.1"/>
    <property type="molecule type" value="Genomic_DNA"/>
</dbReference>
<dbReference type="Proteomes" id="UP000322499">
    <property type="component" value="Unassembled WGS sequence"/>
</dbReference>
<evidence type="ECO:0000313" key="1">
    <source>
        <dbReference type="EMBL" id="TYP88441.1"/>
    </source>
</evidence>
<protein>
    <submittedName>
        <fullName evidence="1">Uncharacterized protein</fullName>
    </submittedName>
</protein>
<gene>
    <name evidence="1" type="ORF">BD833_104145</name>
</gene>
<keyword evidence="2" id="KW-1185">Reference proteome</keyword>
<proteinExistence type="predicted"/>
<sequence>MTAQVADGTLAADLPAGTYELALSLNTADGERVRQTETVSRE</sequence>
<organism evidence="1 2">
    <name type="scientific">Blastococcus xanthinilyticus</name>
    <dbReference type="NCBI Taxonomy" id="1564164"/>
    <lineage>
        <taxon>Bacteria</taxon>
        <taxon>Bacillati</taxon>
        <taxon>Actinomycetota</taxon>
        <taxon>Actinomycetes</taxon>
        <taxon>Geodermatophilales</taxon>
        <taxon>Geodermatophilaceae</taxon>
        <taxon>Blastococcus</taxon>
    </lineage>
</organism>
<dbReference type="AlphaFoldDB" id="A0A5S5CXA9"/>
<evidence type="ECO:0000313" key="2">
    <source>
        <dbReference type="Proteomes" id="UP000322499"/>
    </source>
</evidence>
<accession>A0A5S5CXA9</accession>
<reference evidence="1 2" key="1">
    <citation type="submission" date="2019-07" db="EMBL/GenBank/DDBJ databases">
        <title>Genomic Encyclopedia of Archaeal and Bacterial Type Strains, Phase II (KMG-II): from individual species to whole genera.</title>
        <authorList>
            <person name="Goeker M."/>
        </authorList>
    </citation>
    <scope>NUCLEOTIDE SEQUENCE [LARGE SCALE GENOMIC DNA]</scope>
    <source>
        <strain evidence="1 2">DSM 46842</strain>
    </source>
</reference>